<dbReference type="GO" id="GO:0032040">
    <property type="term" value="C:small-subunit processome"/>
    <property type="evidence" value="ECO:0007669"/>
    <property type="project" value="InterPro"/>
</dbReference>
<accession>A0A8C8ENP6</accession>
<sequence length="924" mass="101694">ECGNLKGIPKRPCKRAQVPCKFLECWQIFVSITKKVSTFDKALLDIHQPKNMPVGSKKGSVIFSGFRALGLYSNHLSHVVRYHKKHREFYIVTAVGNCFHTYNVKKLGIVAVSNALPEDISCLAADRMLVYVAIGGKVSAFARNKEVVHMYTGHGADVHLLLPFGDHIISVDRDNAVIVWDVESEEEYLQITFDKVSFEVSAVMHPSTYLNKILFGSSQGGLQLWNVKSNKLLYTFTGWPSGVTVLQQTPAVDVVGVGLSSGQIIIHNIKFDESLMKFQQDWGPVTSLSFRTDGHPVMAVGSPIGHIGLWDLEEKKLVCQMRDAHNTAIAGLTFLHGEPLLITNGADNGIRVWIFDTAGGGGRLLRSRLGHSAPPTKVRHHGLNGHHILSAGQDGTLQSFSTVHERFNRSLGHGSINKKKSKKKGLRYDKLKLPAITTFASESARQSDWDSIVACHRGYLMTTTWNYQKGSMGAHKLEPKLSNEPKLFDELAVDITSCGNFVVIGLSSGHIDVYNMQSGMHRGQYGEDKAHSGAVRGVSVDGLNQLTVSAGADKLVNIWKFKSRKLVLSIDLGTSPATTHLHRDSGMFAIALDDFTLNVLDMETKRIVRKFSGHRGQVNDMAFSPDGRWLITAAMDCTIRTWDLPSGCLVDCFLVDFAAVSLTMSPTGDFLASSHVDNLGIYLWSNNTLCSMVSLRPLPADYEPTGIMLPGTCSSQDADLNTEMIEYESPEQLDEQLVTLSLLADSRWKNLLHLDIIKKRNKPKEPPKVPKAAPFFMPTIPGLIPQFAPSEGSNQGEQANTMNNPSSSSFPPDNDPVGLLKEMGPSGIDAELRGLAPDMGGDVSVLQGFLKMVASMLDSKRDFDLAQAYLALFLKLHLRLISQEPGLMEEASKVSEKLEETWTSMQTLFNQSLCLLSYTKSALL</sequence>
<dbReference type="PANTHER" id="PTHR22840">
    <property type="entry name" value="WD REPEAT-CONTAINING PROTEIN 36"/>
    <property type="match status" value="1"/>
</dbReference>
<dbReference type="AlphaFoldDB" id="A0A8C8ENP6"/>
<dbReference type="InterPro" id="IPR036322">
    <property type="entry name" value="WD40_repeat_dom_sf"/>
</dbReference>
<dbReference type="Ensembl" id="ENSOTST00005142271.1">
    <property type="protein sequence ID" value="ENSOTSP00005107408.1"/>
    <property type="gene ID" value="ENSOTSG00005066849.1"/>
</dbReference>
<dbReference type="Proteomes" id="UP000694402">
    <property type="component" value="Unassembled WGS sequence"/>
</dbReference>
<dbReference type="SUPFAM" id="SSF50952">
    <property type="entry name" value="Soluble quinoprotein glucose dehydrogenase"/>
    <property type="match status" value="1"/>
</dbReference>
<dbReference type="GeneTree" id="ENSGT00940000153662"/>
<dbReference type="PROSITE" id="PS00678">
    <property type="entry name" value="WD_REPEATS_1"/>
    <property type="match status" value="1"/>
</dbReference>
<gene>
    <name evidence="7" type="primary">WDR36</name>
</gene>
<dbReference type="PROSITE" id="PS50294">
    <property type="entry name" value="WD_REPEATS_REGION"/>
    <property type="match status" value="2"/>
</dbReference>
<feature type="domain" description="WDR36/Utp21 C-terminal" evidence="5">
    <location>
        <begin position="731"/>
        <end position="919"/>
    </location>
</feature>
<dbReference type="InterPro" id="IPR001680">
    <property type="entry name" value="WD40_rpt"/>
</dbReference>
<dbReference type="GO" id="GO:0006364">
    <property type="term" value="P:rRNA processing"/>
    <property type="evidence" value="ECO:0007669"/>
    <property type="project" value="InterPro"/>
</dbReference>
<dbReference type="InterPro" id="IPR019775">
    <property type="entry name" value="WD40_repeat_CS"/>
</dbReference>
<feature type="region of interest" description="Disordered" evidence="4">
    <location>
        <begin position="786"/>
        <end position="815"/>
    </location>
</feature>
<reference evidence="8" key="1">
    <citation type="journal article" date="2018" name="PLoS ONE">
        <title>Chinook salmon (Oncorhynchus tshawytscha) genome and transcriptome.</title>
        <authorList>
            <person name="Christensen K.A."/>
            <person name="Leong J.S."/>
            <person name="Sakhrani D."/>
            <person name="Biagi C.A."/>
            <person name="Minkley D.R."/>
            <person name="Withler R.E."/>
            <person name="Rondeau E.B."/>
            <person name="Koop B.F."/>
            <person name="Devlin R.H."/>
        </authorList>
    </citation>
    <scope>NUCLEOTIDE SEQUENCE [LARGE SCALE GENOMIC DNA]</scope>
</reference>
<feature type="compositionally biased region" description="Polar residues" evidence="4">
    <location>
        <begin position="791"/>
        <end position="802"/>
    </location>
</feature>
<evidence type="ECO:0000259" key="5">
    <source>
        <dbReference type="Pfam" id="PF04192"/>
    </source>
</evidence>
<dbReference type="InterPro" id="IPR011041">
    <property type="entry name" value="Quinoprot_gluc/sorb_DH_b-prop"/>
</dbReference>
<dbReference type="InterPro" id="IPR015943">
    <property type="entry name" value="WD40/YVTN_repeat-like_dom_sf"/>
</dbReference>
<reference evidence="7" key="2">
    <citation type="submission" date="2025-08" db="UniProtKB">
        <authorList>
            <consortium name="Ensembl"/>
        </authorList>
    </citation>
    <scope>IDENTIFICATION</scope>
</reference>
<reference evidence="7" key="3">
    <citation type="submission" date="2025-09" db="UniProtKB">
        <authorList>
            <consortium name="Ensembl"/>
        </authorList>
    </citation>
    <scope>IDENTIFICATION</scope>
</reference>
<evidence type="ECO:0008006" key="9">
    <source>
        <dbReference type="Google" id="ProtNLM"/>
    </source>
</evidence>
<evidence type="ECO:0000259" key="6">
    <source>
        <dbReference type="Pfam" id="PF25171"/>
    </source>
</evidence>
<keyword evidence="1 3" id="KW-0853">WD repeat</keyword>
<dbReference type="Pfam" id="PF25168">
    <property type="entry name" value="Beta-prop_WDR36-Utp21_2nd"/>
    <property type="match status" value="1"/>
</dbReference>
<dbReference type="PROSITE" id="PS50082">
    <property type="entry name" value="WD_REPEATS_2"/>
    <property type="match status" value="3"/>
</dbReference>
<evidence type="ECO:0000256" key="2">
    <source>
        <dbReference type="ARBA" id="ARBA00022737"/>
    </source>
</evidence>
<dbReference type="PANTHER" id="PTHR22840:SF12">
    <property type="entry name" value="WD REPEAT-CONTAINING PROTEIN 36"/>
    <property type="match status" value="1"/>
</dbReference>
<dbReference type="FunFam" id="2.130.10.10:FF:000109">
    <property type="entry name" value="WD repeat domain 36"/>
    <property type="match status" value="1"/>
</dbReference>
<feature type="repeat" description="WD" evidence="3">
    <location>
        <begin position="528"/>
        <end position="569"/>
    </location>
</feature>
<dbReference type="GO" id="GO:0034388">
    <property type="term" value="C:Pwp2p-containing subcomplex of 90S preribosome"/>
    <property type="evidence" value="ECO:0007669"/>
    <property type="project" value="TreeGrafter"/>
</dbReference>
<evidence type="ECO:0000256" key="4">
    <source>
        <dbReference type="SAM" id="MobiDB-lite"/>
    </source>
</evidence>
<organism evidence="7 8">
    <name type="scientific">Oncorhynchus tshawytscha</name>
    <name type="common">Chinook salmon</name>
    <name type="synonym">Salmo tshawytscha</name>
    <dbReference type="NCBI Taxonomy" id="74940"/>
    <lineage>
        <taxon>Eukaryota</taxon>
        <taxon>Metazoa</taxon>
        <taxon>Chordata</taxon>
        <taxon>Craniata</taxon>
        <taxon>Vertebrata</taxon>
        <taxon>Euteleostomi</taxon>
        <taxon>Actinopterygii</taxon>
        <taxon>Neopterygii</taxon>
        <taxon>Teleostei</taxon>
        <taxon>Protacanthopterygii</taxon>
        <taxon>Salmoniformes</taxon>
        <taxon>Salmonidae</taxon>
        <taxon>Salmoninae</taxon>
        <taxon>Oncorhynchus</taxon>
    </lineage>
</organism>
<evidence type="ECO:0000313" key="8">
    <source>
        <dbReference type="Proteomes" id="UP000694402"/>
    </source>
</evidence>
<name>A0A8C8ENP6_ONCTS</name>
<feature type="repeat" description="WD" evidence="3">
    <location>
        <begin position="322"/>
        <end position="353"/>
    </location>
</feature>
<proteinExistence type="predicted"/>
<dbReference type="InterPro" id="IPR007319">
    <property type="entry name" value="WDR36/Utp21_C"/>
</dbReference>
<keyword evidence="8" id="KW-1185">Reference proteome</keyword>
<dbReference type="SMART" id="SM00320">
    <property type="entry name" value="WD40"/>
    <property type="match status" value="8"/>
</dbReference>
<dbReference type="InterPro" id="IPR059157">
    <property type="entry name" value="WDR36-Utp21_N"/>
</dbReference>
<evidence type="ECO:0000256" key="1">
    <source>
        <dbReference type="ARBA" id="ARBA00022574"/>
    </source>
</evidence>
<dbReference type="FunFam" id="2.130.10.10:FF:000139">
    <property type="entry name" value="WD repeat domain 36"/>
    <property type="match status" value="1"/>
</dbReference>
<feature type="repeat" description="WD" evidence="3">
    <location>
        <begin position="611"/>
        <end position="647"/>
    </location>
</feature>
<dbReference type="Pfam" id="PF04192">
    <property type="entry name" value="Utp21"/>
    <property type="match status" value="1"/>
</dbReference>
<feature type="domain" description="WDR36/Utp21 N-terminal" evidence="6">
    <location>
        <begin position="91"/>
        <end position="356"/>
    </location>
</feature>
<dbReference type="Pfam" id="PF25171">
    <property type="entry name" value="Beta-prop_WDR36-Utp21_1st"/>
    <property type="match status" value="1"/>
</dbReference>
<evidence type="ECO:0000256" key="3">
    <source>
        <dbReference type="PROSITE-ProRule" id="PRU00221"/>
    </source>
</evidence>
<dbReference type="SUPFAM" id="SSF50978">
    <property type="entry name" value="WD40 repeat-like"/>
    <property type="match status" value="1"/>
</dbReference>
<keyword evidence="2" id="KW-0677">Repeat</keyword>
<evidence type="ECO:0000313" key="7">
    <source>
        <dbReference type="Ensembl" id="ENSOTSP00005107408.1"/>
    </source>
</evidence>
<dbReference type="Gene3D" id="2.130.10.10">
    <property type="entry name" value="YVTN repeat-like/Quinoprotein amine dehydrogenase"/>
    <property type="match status" value="2"/>
</dbReference>
<protein>
    <recommendedName>
        <fullName evidence="9">Small-subunit processome Utp21 domain-containing protein</fullName>
    </recommendedName>
</protein>
<feature type="compositionally biased region" description="Low complexity" evidence="4">
    <location>
        <begin position="803"/>
        <end position="815"/>
    </location>
</feature>